<evidence type="ECO:0000313" key="5">
    <source>
        <dbReference type="EMBL" id="KAL0188875.1"/>
    </source>
</evidence>
<feature type="transmembrane region" description="Helical" evidence="3">
    <location>
        <begin position="69"/>
        <end position="86"/>
    </location>
</feature>
<comment type="caution">
    <text evidence="5">The sequence shown here is derived from an EMBL/GenBank/DDBJ whole genome shotgun (WGS) entry which is preliminary data.</text>
</comment>
<protein>
    <recommendedName>
        <fullName evidence="4">Adenylate cyclase N-terminal domain-containing protein</fullName>
    </recommendedName>
</protein>
<accession>A0ABD0QT05</accession>
<feature type="non-terminal residue" evidence="5">
    <location>
        <position position="174"/>
    </location>
</feature>
<gene>
    <name evidence="5" type="ORF">M9458_015974</name>
</gene>
<keyword evidence="3" id="KW-1133">Transmembrane helix</keyword>
<feature type="domain" description="Adenylate cyclase N-terminal" evidence="4">
    <location>
        <begin position="9"/>
        <end position="174"/>
    </location>
</feature>
<feature type="transmembrane region" description="Helical" evidence="3">
    <location>
        <begin position="125"/>
        <end position="145"/>
    </location>
</feature>
<dbReference type="GO" id="GO:0000166">
    <property type="term" value="F:nucleotide binding"/>
    <property type="evidence" value="ECO:0007669"/>
    <property type="project" value="UniProtKB-KW"/>
</dbReference>
<proteinExistence type="predicted"/>
<feature type="non-terminal residue" evidence="5">
    <location>
        <position position="1"/>
    </location>
</feature>
<dbReference type="Pfam" id="PF16214">
    <property type="entry name" value="AC_N"/>
    <property type="match status" value="1"/>
</dbReference>
<keyword evidence="2" id="KW-0456">Lyase</keyword>
<keyword evidence="1" id="KW-0547">Nucleotide-binding</keyword>
<feature type="transmembrane region" description="Helical" evidence="3">
    <location>
        <begin position="93"/>
        <end position="113"/>
    </location>
</feature>
<dbReference type="Proteomes" id="UP001529510">
    <property type="component" value="Unassembled WGS sequence"/>
</dbReference>
<evidence type="ECO:0000313" key="6">
    <source>
        <dbReference type="Proteomes" id="UP001529510"/>
    </source>
</evidence>
<reference evidence="5 6" key="1">
    <citation type="submission" date="2024-05" db="EMBL/GenBank/DDBJ databases">
        <title>Genome sequencing and assembly of Indian major carp, Cirrhinus mrigala (Hamilton, 1822).</title>
        <authorList>
            <person name="Mohindra V."/>
            <person name="Chowdhury L.M."/>
            <person name="Lal K."/>
            <person name="Jena J.K."/>
        </authorList>
    </citation>
    <scope>NUCLEOTIDE SEQUENCE [LARGE SCALE GENOMIC DNA]</scope>
    <source>
        <strain evidence="5">CM1030</strain>
        <tissue evidence="5">Blood</tissue>
    </source>
</reference>
<keyword evidence="6" id="KW-1185">Reference proteome</keyword>
<sequence length="174" mass="19331">DAKAHGVFVGVVGGALCLFLAVFILVCTETLSQRWRTLLGLTVWATYLTMGFTFIFSTGTEIPIQPWDQVPFFLFIIITVYTMLPFQISYAVTLSIISSLSHIIVLSVCLTKAGLHDGGLIAKQLLSNAMVFVCGIVVGAFHKVLMERALKQTFQDTLRCLGIRMKLEIEKRQQ</sequence>
<keyword evidence="3" id="KW-0472">Membrane</keyword>
<dbReference type="InterPro" id="IPR032628">
    <property type="entry name" value="AC_N"/>
</dbReference>
<dbReference type="PANTHER" id="PTHR45627">
    <property type="entry name" value="ADENYLATE CYCLASE TYPE 1"/>
    <property type="match status" value="1"/>
</dbReference>
<name>A0ABD0QT05_CIRMR</name>
<keyword evidence="3" id="KW-0812">Transmembrane</keyword>
<dbReference type="AlphaFoldDB" id="A0ABD0QT05"/>
<feature type="transmembrane region" description="Helical" evidence="3">
    <location>
        <begin position="38"/>
        <end position="57"/>
    </location>
</feature>
<dbReference type="EMBL" id="JAMKFB020000007">
    <property type="protein sequence ID" value="KAL0188875.1"/>
    <property type="molecule type" value="Genomic_DNA"/>
</dbReference>
<evidence type="ECO:0000256" key="2">
    <source>
        <dbReference type="ARBA" id="ARBA00023239"/>
    </source>
</evidence>
<organism evidence="5 6">
    <name type="scientific">Cirrhinus mrigala</name>
    <name type="common">Mrigala</name>
    <dbReference type="NCBI Taxonomy" id="683832"/>
    <lineage>
        <taxon>Eukaryota</taxon>
        <taxon>Metazoa</taxon>
        <taxon>Chordata</taxon>
        <taxon>Craniata</taxon>
        <taxon>Vertebrata</taxon>
        <taxon>Euteleostomi</taxon>
        <taxon>Actinopterygii</taxon>
        <taxon>Neopterygii</taxon>
        <taxon>Teleostei</taxon>
        <taxon>Ostariophysi</taxon>
        <taxon>Cypriniformes</taxon>
        <taxon>Cyprinidae</taxon>
        <taxon>Labeoninae</taxon>
        <taxon>Labeonini</taxon>
        <taxon>Cirrhinus</taxon>
    </lineage>
</organism>
<dbReference type="PANTHER" id="PTHR45627:SF9">
    <property type="entry name" value="ADENYLATE CYCLASE TYPE 7"/>
    <property type="match status" value="1"/>
</dbReference>
<feature type="transmembrane region" description="Helical" evidence="3">
    <location>
        <begin position="6"/>
        <end position="26"/>
    </location>
</feature>
<dbReference type="GO" id="GO:0016829">
    <property type="term" value="F:lyase activity"/>
    <property type="evidence" value="ECO:0007669"/>
    <property type="project" value="UniProtKB-KW"/>
</dbReference>
<evidence type="ECO:0000256" key="1">
    <source>
        <dbReference type="ARBA" id="ARBA00022741"/>
    </source>
</evidence>
<evidence type="ECO:0000256" key="3">
    <source>
        <dbReference type="SAM" id="Phobius"/>
    </source>
</evidence>
<evidence type="ECO:0000259" key="4">
    <source>
        <dbReference type="Pfam" id="PF16214"/>
    </source>
</evidence>